<dbReference type="Pfam" id="PF18029">
    <property type="entry name" value="Glyoxalase_6"/>
    <property type="match status" value="1"/>
</dbReference>
<evidence type="ECO:0000259" key="1">
    <source>
        <dbReference type="PROSITE" id="PS51819"/>
    </source>
</evidence>
<dbReference type="PANTHER" id="PTHR33993:SF10">
    <property type="entry name" value="CONSERVED PROTEIN"/>
    <property type="match status" value="1"/>
</dbReference>
<reference evidence="3" key="1">
    <citation type="submission" date="2016-10" db="EMBL/GenBank/DDBJ databases">
        <authorList>
            <person name="Varghese N."/>
            <person name="Submissions S."/>
        </authorList>
    </citation>
    <scope>NUCLEOTIDE SEQUENCE [LARGE SCALE GENOMIC DNA]</scope>
    <source>
        <strain evidence="3">CGMCC 4.7042</strain>
    </source>
</reference>
<dbReference type="Pfam" id="PF22677">
    <property type="entry name" value="Ble-like_N"/>
    <property type="match status" value="1"/>
</dbReference>
<feature type="domain" description="VOC" evidence="1">
    <location>
        <begin position="139"/>
        <end position="258"/>
    </location>
</feature>
<organism evidence="2 3">
    <name type="scientific">Streptomyces wuyuanensis</name>
    <dbReference type="NCBI Taxonomy" id="1196353"/>
    <lineage>
        <taxon>Bacteria</taxon>
        <taxon>Bacillati</taxon>
        <taxon>Actinomycetota</taxon>
        <taxon>Actinomycetes</taxon>
        <taxon>Kitasatosporales</taxon>
        <taxon>Streptomycetaceae</taxon>
        <taxon>Streptomyces</taxon>
    </lineage>
</organism>
<dbReference type="Proteomes" id="UP000199063">
    <property type="component" value="Unassembled WGS sequence"/>
</dbReference>
<dbReference type="InterPro" id="IPR037523">
    <property type="entry name" value="VOC_core"/>
</dbReference>
<proteinExistence type="predicted"/>
<dbReference type="PROSITE" id="PS51819">
    <property type="entry name" value="VOC"/>
    <property type="match status" value="2"/>
</dbReference>
<feature type="domain" description="VOC" evidence="1">
    <location>
        <begin position="11"/>
        <end position="125"/>
    </location>
</feature>
<name>A0A1G9MXF0_9ACTN</name>
<sequence length="263" mass="27816">MASTSPGVPGTPCWVSLTTQDMRAAQDFYGAVFGWEFEPDVQAEGYVVAHADGEPVAGLVESTQTMGVRLPVAWTAYFGADSADAAAGRVRERGGTVAVGPLAFGRGRMAWAADPLDAAFCIWEGPAAPGWLAGRGTGAVAWLELHTRDPFASALFYGGVFEWDAHPDVIDVRYEHDRVMLRAGGRTVAGLYGGVPESAEAAIRPQWHVHFCRDDVDEAAARAGAAHGTVVAPPQNTPLGRTATIRDPEGGLFHLSSIEDDPS</sequence>
<gene>
    <name evidence="2" type="ORF">SAMN05444921_101354</name>
</gene>
<dbReference type="InterPro" id="IPR053863">
    <property type="entry name" value="Glyoxy/Ble-like_N"/>
</dbReference>
<dbReference type="CDD" id="cd07247">
    <property type="entry name" value="SgaA_N_like"/>
    <property type="match status" value="1"/>
</dbReference>
<evidence type="ECO:0000313" key="3">
    <source>
        <dbReference type="Proteomes" id="UP000199063"/>
    </source>
</evidence>
<dbReference type="STRING" id="1196353.SAMN05444921_101354"/>
<dbReference type="SUPFAM" id="SSF54593">
    <property type="entry name" value="Glyoxalase/Bleomycin resistance protein/Dihydroxybiphenyl dioxygenase"/>
    <property type="match status" value="2"/>
</dbReference>
<dbReference type="PANTHER" id="PTHR33993">
    <property type="entry name" value="GLYOXALASE-RELATED"/>
    <property type="match status" value="1"/>
</dbReference>
<evidence type="ECO:0000313" key="2">
    <source>
        <dbReference type="EMBL" id="SDL78976.1"/>
    </source>
</evidence>
<dbReference type="Gene3D" id="3.10.180.10">
    <property type="entry name" value="2,3-Dihydroxybiphenyl 1,2-Dioxygenase, domain 1"/>
    <property type="match status" value="2"/>
</dbReference>
<dbReference type="InterPro" id="IPR052164">
    <property type="entry name" value="Anthracycline_SecMetBiosynth"/>
</dbReference>
<dbReference type="InterPro" id="IPR029068">
    <property type="entry name" value="Glyas_Bleomycin-R_OHBP_Dase"/>
</dbReference>
<keyword evidence="3" id="KW-1185">Reference proteome</keyword>
<dbReference type="InterPro" id="IPR041581">
    <property type="entry name" value="Glyoxalase_6"/>
</dbReference>
<dbReference type="EMBL" id="FNHI01000001">
    <property type="protein sequence ID" value="SDL78976.1"/>
    <property type="molecule type" value="Genomic_DNA"/>
</dbReference>
<accession>A0A1G9MXF0</accession>
<protein>
    <recommendedName>
        <fullName evidence="1">VOC domain-containing protein</fullName>
    </recommendedName>
</protein>
<dbReference type="AlphaFoldDB" id="A0A1G9MXF0"/>